<protein>
    <submittedName>
        <fullName evidence="2">Uncharacterized protein</fullName>
    </submittedName>
</protein>
<evidence type="ECO:0000313" key="2">
    <source>
        <dbReference type="EMBL" id="VDK48294.1"/>
    </source>
</evidence>
<evidence type="ECO:0000256" key="1">
    <source>
        <dbReference type="SAM" id="MobiDB-lite"/>
    </source>
</evidence>
<accession>A0A3P6RVB7</accession>
<keyword evidence="3" id="KW-1185">Reference proteome</keyword>
<gene>
    <name evidence="2" type="ORF">CGOC_LOCUS1234</name>
</gene>
<feature type="compositionally biased region" description="Acidic residues" evidence="1">
    <location>
        <begin position="12"/>
        <end position="22"/>
    </location>
</feature>
<evidence type="ECO:0000313" key="3">
    <source>
        <dbReference type="Proteomes" id="UP000271889"/>
    </source>
</evidence>
<organism evidence="2 3">
    <name type="scientific">Cylicostephanus goldi</name>
    <name type="common">Nematode worm</name>
    <dbReference type="NCBI Taxonomy" id="71465"/>
    <lineage>
        <taxon>Eukaryota</taxon>
        <taxon>Metazoa</taxon>
        <taxon>Ecdysozoa</taxon>
        <taxon>Nematoda</taxon>
        <taxon>Chromadorea</taxon>
        <taxon>Rhabditida</taxon>
        <taxon>Rhabditina</taxon>
        <taxon>Rhabditomorpha</taxon>
        <taxon>Strongyloidea</taxon>
        <taxon>Strongylidae</taxon>
        <taxon>Cylicostephanus</taxon>
    </lineage>
</organism>
<proteinExistence type="predicted"/>
<feature type="region of interest" description="Disordered" evidence="1">
    <location>
        <begin position="1"/>
        <end position="24"/>
    </location>
</feature>
<dbReference type="OrthoDB" id="5903473at2759"/>
<dbReference type="EMBL" id="UYRV01002214">
    <property type="protein sequence ID" value="VDK48294.1"/>
    <property type="molecule type" value="Genomic_DNA"/>
</dbReference>
<dbReference type="Proteomes" id="UP000271889">
    <property type="component" value="Unassembled WGS sequence"/>
</dbReference>
<name>A0A3P6RVB7_CYLGO</name>
<sequence length="105" mass="12137">MFRAYADQSNEDREEGECEDDDRYSSFDQQKILEARNRPALAASCKSSIVGLKIDLSPVFGFMFVYLQRESIARAQHLVEREKNLNALRYINSDSDDDEVQIVVR</sequence>
<dbReference type="AlphaFoldDB" id="A0A3P6RVB7"/>
<reference evidence="2 3" key="1">
    <citation type="submission" date="2018-11" db="EMBL/GenBank/DDBJ databases">
        <authorList>
            <consortium name="Pathogen Informatics"/>
        </authorList>
    </citation>
    <scope>NUCLEOTIDE SEQUENCE [LARGE SCALE GENOMIC DNA]</scope>
</reference>